<reference evidence="2" key="1">
    <citation type="submission" date="2020-11" db="EMBL/GenBank/DDBJ databases">
        <title>Bacterial whole genome sequence for Panacibacter sp. DH6.</title>
        <authorList>
            <person name="Le V."/>
            <person name="Ko S."/>
            <person name="Ahn C.-Y."/>
            <person name="Oh H.-M."/>
        </authorList>
    </citation>
    <scope>NUCLEOTIDE SEQUENCE</scope>
    <source>
        <strain evidence="2">DH6</strain>
    </source>
</reference>
<keyword evidence="3" id="KW-1185">Reference proteome</keyword>
<feature type="chain" id="PRO_5036677598" description="T9SS type A sorting domain-containing protein" evidence="1">
    <location>
        <begin position="21"/>
        <end position="970"/>
    </location>
</feature>
<accession>A0A931EB56</accession>
<name>A0A931EB56_9BACT</name>
<evidence type="ECO:0008006" key="4">
    <source>
        <dbReference type="Google" id="ProtNLM"/>
    </source>
</evidence>
<keyword evidence="1" id="KW-0732">Signal</keyword>
<feature type="signal peptide" evidence="1">
    <location>
        <begin position="1"/>
        <end position="20"/>
    </location>
</feature>
<dbReference type="Proteomes" id="UP000628448">
    <property type="component" value="Unassembled WGS sequence"/>
</dbReference>
<dbReference type="RefSeq" id="WP_196991332.1">
    <property type="nucleotide sequence ID" value="NZ_JADWYR010000002.1"/>
</dbReference>
<sequence length="970" mass="102040">MKTRCVLLALFVVNFQTLYSQIWSNPITGSNPNTVNPYTAGDNVVANLSVSGIGRSAGIAGANANNRYNANNWGTGTSIDLTKYFSFTLTPSAGYEMGLNDLIINLQTSSTGPLSFSLRSSLDGYTTDIGTFTNAGGSTTNFSIDLTATLFQDLTAPVSFRLYGWNASGTTGGCSINDFEFNGYVVPVGTITLNTYYFRSKSSGNWSDAASWEASANNIIYSTSKRVPDENAAGVFIENGHTITINTAAKSSNLVINNGGVLNHQLNKTLTIYNGSNAYDFVVNGTYVLNGTQTLFNTGARGLVNSLVRADDNTTGQSDDFARNTNVDFAGGSVFQWNSTNIFTSGNAIYFPNAAAGTAAIFRVTKTTGNIGAAAATTFNGKFEVQGAGVSVNFTNAGTKTFRDGMGGNGTITRASSCGTFTITGNTAVIDGSITLNLNKGVSANDFTISSAASVTISGSPTINVGTAVATGAILNVAGILDHKGSVSIALNYGSLTVAGKIGGTGNFTCSSSNTDITIARTAAGTAGTLTLSPTANTIKNLTMNALGAGGNIALGGSMNINGTFNLMKGVVITGANLLTVNSGATITYPSSPYDSFVATCDAGGNPLTAAGLSATTNTTFAGNVGFRMMDVKGFAYTVFPVGPDLARPNRMAINPQNAAGTAITVVVGKGDILNTAQPKVSRIWYVHASNTATVMSSGVRLYFTKYDWNSFHFGSAQDEIEDGFIPSAVFVGRKDYTDLEHLTHRSFAKDIGVLNGAEDYAEYAVNAGSSVPAYYKFSAGNFETIVLPLQVSRIKASVENGTAVIEWLMTDETNVQKYVVERSANGHNFSGIAQLAANAVVAPAGTYATTDHFPLQGKNYYRIKIITRDGKISYSAVVVLDINTGSSRVVMLQNPVKNHLLNIRFSTIPAGKIHLSLNDLNGNPVFRHIIYQLPASGPESVVLPSALHGLYILRIGYENRFSSYKVLVE</sequence>
<evidence type="ECO:0000256" key="1">
    <source>
        <dbReference type="SAM" id="SignalP"/>
    </source>
</evidence>
<organism evidence="2 3">
    <name type="scientific">Panacibacter microcysteis</name>
    <dbReference type="NCBI Taxonomy" id="2793269"/>
    <lineage>
        <taxon>Bacteria</taxon>
        <taxon>Pseudomonadati</taxon>
        <taxon>Bacteroidota</taxon>
        <taxon>Chitinophagia</taxon>
        <taxon>Chitinophagales</taxon>
        <taxon>Chitinophagaceae</taxon>
        <taxon>Panacibacter</taxon>
    </lineage>
</organism>
<proteinExistence type="predicted"/>
<evidence type="ECO:0000313" key="3">
    <source>
        <dbReference type="Proteomes" id="UP000628448"/>
    </source>
</evidence>
<gene>
    <name evidence="2" type="ORF">I5907_13425</name>
</gene>
<protein>
    <recommendedName>
        <fullName evidence="4">T9SS type A sorting domain-containing protein</fullName>
    </recommendedName>
</protein>
<evidence type="ECO:0000313" key="2">
    <source>
        <dbReference type="EMBL" id="MBG9377236.1"/>
    </source>
</evidence>
<comment type="caution">
    <text evidence="2">The sequence shown here is derived from an EMBL/GenBank/DDBJ whole genome shotgun (WGS) entry which is preliminary data.</text>
</comment>
<dbReference type="AlphaFoldDB" id="A0A931EB56"/>
<dbReference type="EMBL" id="JADWYR010000002">
    <property type="protein sequence ID" value="MBG9377236.1"/>
    <property type="molecule type" value="Genomic_DNA"/>
</dbReference>